<organism evidence="2 3">
    <name type="scientific">Halopseudomonas aestusnigri</name>
    <dbReference type="NCBI Taxonomy" id="857252"/>
    <lineage>
        <taxon>Bacteria</taxon>
        <taxon>Pseudomonadati</taxon>
        <taxon>Pseudomonadota</taxon>
        <taxon>Gammaproteobacteria</taxon>
        <taxon>Pseudomonadales</taxon>
        <taxon>Pseudomonadaceae</taxon>
        <taxon>Halopseudomonas</taxon>
    </lineage>
</organism>
<gene>
    <name evidence="2" type="ORF">SAMN05216586_11628</name>
</gene>
<sequence length="123" mass="14371">MSRSPHMEQQRHELLSDIAKHTEVVLKDHGIEQDVAEQAGTALADWLATHWGGQMVTIPKDYFFKLAARDMNIYHQFNGNNHSELARLHKMSVRGIYKLLDRVHKREIDRRQCRLDLDPDQSN</sequence>
<proteinExistence type="predicted"/>
<dbReference type="SUPFAM" id="SSF46689">
    <property type="entry name" value="Homeodomain-like"/>
    <property type="match status" value="1"/>
</dbReference>
<feature type="domain" description="Mor transcription activator" evidence="1">
    <location>
        <begin position="10"/>
        <end position="115"/>
    </location>
</feature>
<accession>A0AAQ1GAM1</accession>
<dbReference type="InterPro" id="IPR052411">
    <property type="entry name" value="c-mor_Regulatory_Protein"/>
</dbReference>
<comment type="caution">
    <text evidence="2">The sequence shown here is derived from an EMBL/GenBank/DDBJ whole genome shotgun (WGS) entry which is preliminary data.</text>
</comment>
<keyword evidence="3" id="KW-1185">Reference proteome</keyword>
<dbReference type="RefSeq" id="WP_235005819.1">
    <property type="nucleotide sequence ID" value="NZ_FNVE01000016.1"/>
</dbReference>
<dbReference type="Proteomes" id="UP000243518">
    <property type="component" value="Unassembled WGS sequence"/>
</dbReference>
<evidence type="ECO:0000313" key="2">
    <source>
        <dbReference type="EMBL" id="SEG69779.1"/>
    </source>
</evidence>
<name>A0AAQ1GAM1_9GAMM</name>
<dbReference type="PANTHER" id="PTHR37812">
    <property type="entry name" value="MU-LIKE PROPHAGE FLUMU PROTEIN C"/>
    <property type="match status" value="1"/>
</dbReference>
<dbReference type="AlphaFoldDB" id="A0AAQ1GAM1"/>
<dbReference type="PANTHER" id="PTHR37812:SF1">
    <property type="entry name" value="MU-LIKE PROPHAGE FLUMU PROTEIN C"/>
    <property type="match status" value="1"/>
</dbReference>
<evidence type="ECO:0000313" key="3">
    <source>
        <dbReference type="Proteomes" id="UP000243518"/>
    </source>
</evidence>
<dbReference type="Gene3D" id="1.10.10.60">
    <property type="entry name" value="Homeodomain-like"/>
    <property type="match status" value="1"/>
</dbReference>
<dbReference type="EMBL" id="FNVE01000016">
    <property type="protein sequence ID" value="SEG69779.1"/>
    <property type="molecule type" value="Genomic_DNA"/>
</dbReference>
<dbReference type="InterPro" id="IPR014875">
    <property type="entry name" value="Mor_transcription_activator"/>
</dbReference>
<evidence type="ECO:0000259" key="1">
    <source>
        <dbReference type="Pfam" id="PF08765"/>
    </source>
</evidence>
<dbReference type="InterPro" id="IPR009057">
    <property type="entry name" value="Homeodomain-like_sf"/>
</dbReference>
<dbReference type="Pfam" id="PF08765">
    <property type="entry name" value="Mor"/>
    <property type="match status" value="1"/>
</dbReference>
<reference evidence="2 3" key="1">
    <citation type="submission" date="2016-10" db="EMBL/GenBank/DDBJ databases">
        <authorList>
            <person name="Varghese N."/>
            <person name="Submissions S."/>
        </authorList>
    </citation>
    <scope>NUCLEOTIDE SEQUENCE [LARGE SCALE GENOMIC DNA]</scope>
    <source>
        <strain evidence="2 3">CECT 8317</strain>
    </source>
</reference>
<protein>
    <submittedName>
        <fullName evidence="2">Transcriptional regulator, Middle operon regulator (Mor) family</fullName>
    </submittedName>
</protein>